<keyword evidence="1" id="KW-0805">Transcription regulation</keyword>
<keyword evidence="3" id="KW-0010">Activator</keyword>
<keyword evidence="2" id="KW-0238">DNA-binding</keyword>
<dbReference type="PATRIC" id="fig|34073.19.peg.1793"/>
<dbReference type="InterPro" id="IPR018062">
    <property type="entry name" value="HTH_AraC-typ_CS"/>
</dbReference>
<dbReference type="PROSITE" id="PS00041">
    <property type="entry name" value="HTH_ARAC_FAMILY_1"/>
    <property type="match status" value="1"/>
</dbReference>
<organism evidence="6 7">
    <name type="scientific">Variovorax paradoxus</name>
    <dbReference type="NCBI Taxonomy" id="34073"/>
    <lineage>
        <taxon>Bacteria</taxon>
        <taxon>Pseudomonadati</taxon>
        <taxon>Pseudomonadota</taxon>
        <taxon>Betaproteobacteria</taxon>
        <taxon>Burkholderiales</taxon>
        <taxon>Comamonadaceae</taxon>
        <taxon>Variovorax</taxon>
    </lineage>
</organism>
<name>A0A0H2MJS6_VARPD</name>
<dbReference type="RefSeq" id="WP_047784166.1">
    <property type="nucleotide sequence ID" value="NZ_JZWI01000008.1"/>
</dbReference>
<dbReference type="PANTHER" id="PTHR46796">
    <property type="entry name" value="HTH-TYPE TRANSCRIPTIONAL ACTIVATOR RHAS-RELATED"/>
    <property type="match status" value="1"/>
</dbReference>
<dbReference type="Pfam" id="PF12833">
    <property type="entry name" value="HTH_18"/>
    <property type="match status" value="1"/>
</dbReference>
<dbReference type="CDD" id="cd06976">
    <property type="entry name" value="cupin_MtlR-like_N"/>
    <property type="match status" value="1"/>
</dbReference>
<dbReference type="InterPro" id="IPR003313">
    <property type="entry name" value="AraC-bd"/>
</dbReference>
<comment type="caution">
    <text evidence="6">The sequence shown here is derived from an EMBL/GenBank/DDBJ whole genome shotgun (WGS) entry which is preliminary data.</text>
</comment>
<dbReference type="GO" id="GO:0043565">
    <property type="term" value="F:sequence-specific DNA binding"/>
    <property type="evidence" value="ECO:0007669"/>
    <property type="project" value="InterPro"/>
</dbReference>
<keyword evidence="7" id="KW-1185">Reference proteome</keyword>
<dbReference type="Proteomes" id="UP000035170">
    <property type="component" value="Unassembled WGS sequence"/>
</dbReference>
<dbReference type="GO" id="GO:0003700">
    <property type="term" value="F:DNA-binding transcription factor activity"/>
    <property type="evidence" value="ECO:0007669"/>
    <property type="project" value="InterPro"/>
</dbReference>
<dbReference type="Pfam" id="PF02311">
    <property type="entry name" value="AraC_binding"/>
    <property type="match status" value="1"/>
</dbReference>
<evidence type="ECO:0000256" key="2">
    <source>
        <dbReference type="ARBA" id="ARBA00023125"/>
    </source>
</evidence>
<dbReference type="EMBL" id="JZWI01000008">
    <property type="protein sequence ID" value="KLN57040.1"/>
    <property type="molecule type" value="Genomic_DNA"/>
</dbReference>
<dbReference type="Gene3D" id="1.10.10.60">
    <property type="entry name" value="Homeodomain-like"/>
    <property type="match status" value="2"/>
</dbReference>
<dbReference type="AlphaFoldDB" id="A0A0H2MJS6"/>
<accession>A0A0H2MJS6</accession>
<evidence type="ECO:0000259" key="5">
    <source>
        <dbReference type="PROSITE" id="PS01124"/>
    </source>
</evidence>
<dbReference type="InterPro" id="IPR037923">
    <property type="entry name" value="HTH-like"/>
</dbReference>
<evidence type="ECO:0000256" key="4">
    <source>
        <dbReference type="ARBA" id="ARBA00023163"/>
    </source>
</evidence>
<proteinExistence type="predicted"/>
<evidence type="ECO:0000256" key="3">
    <source>
        <dbReference type="ARBA" id="ARBA00023159"/>
    </source>
</evidence>
<sequence>MQPDLEIVEVRGDESFTAWAHGYPYRTVRWHFHPEYEIQLIVETRGVYFVGDHVGHFEPGNLVLMGPDLPHNWISDVPAGQSVERRGIVIQFPAGLAKNMAATFPEFERIAPLLAESGSGLLFPAETAAAAKPLMESLLEARGLRRVILLLSLLELLVDSRDRQRLASPAFKPDPKAFMSHAINNVLAHIAANLGDDLREPMLAELVGQSPSAFSRSFRKHTGQSFVRYVNRLRISRACELLTSSEKPVLDVCMDVGFNNVSNFNRQFLLHKRMPPTKFRNFHRMQAAQAANLRAASPP</sequence>
<dbReference type="InterPro" id="IPR014710">
    <property type="entry name" value="RmlC-like_jellyroll"/>
</dbReference>
<evidence type="ECO:0000313" key="7">
    <source>
        <dbReference type="Proteomes" id="UP000035170"/>
    </source>
</evidence>
<dbReference type="InterPro" id="IPR009057">
    <property type="entry name" value="Homeodomain-like_sf"/>
</dbReference>
<gene>
    <name evidence="6" type="primary">yesS2</name>
    <name evidence="6" type="ORF">VPARA_17480</name>
</gene>
<dbReference type="Gene3D" id="2.60.120.10">
    <property type="entry name" value="Jelly Rolls"/>
    <property type="match status" value="1"/>
</dbReference>
<dbReference type="SUPFAM" id="SSF46689">
    <property type="entry name" value="Homeodomain-like"/>
    <property type="match status" value="2"/>
</dbReference>
<dbReference type="InterPro" id="IPR018060">
    <property type="entry name" value="HTH_AraC"/>
</dbReference>
<evidence type="ECO:0000313" key="6">
    <source>
        <dbReference type="EMBL" id="KLN57040.1"/>
    </source>
</evidence>
<feature type="domain" description="HTH araC/xylS-type" evidence="5">
    <location>
        <begin position="184"/>
        <end position="282"/>
    </location>
</feature>
<dbReference type="SMART" id="SM00342">
    <property type="entry name" value="HTH_ARAC"/>
    <property type="match status" value="1"/>
</dbReference>
<dbReference type="PROSITE" id="PS01124">
    <property type="entry name" value="HTH_ARAC_FAMILY_2"/>
    <property type="match status" value="1"/>
</dbReference>
<dbReference type="SUPFAM" id="SSF51215">
    <property type="entry name" value="Regulatory protein AraC"/>
    <property type="match status" value="1"/>
</dbReference>
<keyword evidence="4" id="KW-0804">Transcription</keyword>
<reference evidence="6 7" key="1">
    <citation type="submission" date="2015-03" db="EMBL/GenBank/DDBJ databases">
        <title>Genome sequence of Variovorax paradoxus TBEA6.</title>
        <authorList>
            <person name="Poehlein A."/>
            <person name="Schuldes J."/>
            <person name="Wuebbeler J.H."/>
            <person name="Hiessl S."/>
            <person name="Steinbuechel A."/>
            <person name="Daniel R."/>
        </authorList>
    </citation>
    <scope>NUCLEOTIDE SEQUENCE [LARGE SCALE GENOMIC DNA]</scope>
    <source>
        <strain evidence="6 7">TBEA6</strain>
    </source>
</reference>
<protein>
    <submittedName>
        <fullName evidence="6">HTH-type transcriptional regulator YesS</fullName>
    </submittedName>
</protein>
<evidence type="ECO:0000256" key="1">
    <source>
        <dbReference type="ARBA" id="ARBA00023015"/>
    </source>
</evidence>
<dbReference type="InterPro" id="IPR050204">
    <property type="entry name" value="AraC_XylS_family_regulators"/>
</dbReference>